<keyword evidence="1" id="KW-0472">Membrane</keyword>
<gene>
    <name evidence="2" type="ORF">PGO_003315</name>
</gene>
<dbReference type="EMBL" id="BDQF01000371">
    <property type="protein sequence ID" value="GAW84502.1"/>
    <property type="molecule type" value="Genomic_DNA"/>
</dbReference>
<dbReference type="AlphaFoldDB" id="A0A1Y1JUS9"/>
<dbReference type="Proteomes" id="UP000195521">
    <property type="component" value="Unassembled WGS sequence"/>
</dbReference>
<accession>A0A1Y1JUS9</accession>
<comment type="caution">
    <text evidence="2">The sequence shown here is derived from an EMBL/GenBank/DDBJ whole genome shotgun (WGS) entry which is preliminary data.</text>
</comment>
<dbReference type="RefSeq" id="XP_028547091.1">
    <property type="nucleotide sequence ID" value="XM_028691290.1"/>
</dbReference>
<organism evidence="2 3">
    <name type="scientific">Plasmodium gonderi</name>
    <dbReference type="NCBI Taxonomy" id="77519"/>
    <lineage>
        <taxon>Eukaryota</taxon>
        <taxon>Sar</taxon>
        <taxon>Alveolata</taxon>
        <taxon>Apicomplexa</taxon>
        <taxon>Aconoidasida</taxon>
        <taxon>Haemosporida</taxon>
        <taxon>Plasmodiidae</taxon>
        <taxon>Plasmodium</taxon>
        <taxon>Plasmodium (Plasmodium)</taxon>
    </lineage>
</organism>
<name>A0A1Y1JUS9_PLAGO</name>
<reference evidence="3" key="1">
    <citation type="submission" date="2017-04" db="EMBL/GenBank/DDBJ databases">
        <title>Plasmodium gonderi genome.</title>
        <authorList>
            <person name="Arisue N."/>
            <person name="Honma H."/>
            <person name="Kawai S."/>
            <person name="Tougan T."/>
            <person name="Tanabe K."/>
            <person name="Horii T."/>
        </authorList>
    </citation>
    <scope>NUCLEOTIDE SEQUENCE [LARGE SCALE GENOMIC DNA]</scope>
    <source>
        <strain evidence="3">ATCC 30045</strain>
    </source>
</reference>
<dbReference type="Pfam" id="PF05795">
    <property type="entry name" value="Plasmodium_Vir"/>
    <property type="match status" value="1"/>
</dbReference>
<evidence type="ECO:0000313" key="2">
    <source>
        <dbReference type="EMBL" id="GAW84502.1"/>
    </source>
</evidence>
<dbReference type="InterPro" id="IPR008780">
    <property type="entry name" value="Plasmodium_Vir"/>
</dbReference>
<keyword evidence="1" id="KW-1133">Transmembrane helix</keyword>
<feature type="transmembrane region" description="Helical" evidence="1">
    <location>
        <begin position="196"/>
        <end position="218"/>
    </location>
</feature>
<dbReference type="OrthoDB" id="381216at2759"/>
<proteinExistence type="predicted"/>
<keyword evidence="3" id="KW-1185">Reference proteome</keyword>
<keyword evidence="1" id="KW-0812">Transmembrane</keyword>
<evidence type="ECO:0000313" key="3">
    <source>
        <dbReference type="Proteomes" id="UP000195521"/>
    </source>
</evidence>
<dbReference type="GeneID" id="39745310"/>
<evidence type="ECO:0000256" key="1">
    <source>
        <dbReference type="SAM" id="Phobius"/>
    </source>
</evidence>
<sequence>MGIIDYNLMRYFSICNEMIDKHKDDGEDLWGNDCNATFNNSSSVYSINRKICQQALLYLADIHNINDMYLGEYGCKYLYYWISPNLNKWKNDIDDIKSVYIKLLNLYGNKFLKGLNHKCYKYKDDITEDDLQVLKAMYDIRTYASNNKKIGYDNVYNGNDFSVAVNIIKNHYELPVKTEIREVVKDQLIPCNKTNIGVPIIITVIVMLITSIFLFMLYKYTTLGSYLRLRVKNIKRNMNNDNEEWNKRQSTEISRNILSDSRYNIFYNFD</sequence>
<protein>
    <submittedName>
        <fullName evidence="2">Variable surface protein</fullName>
    </submittedName>
</protein>